<proteinExistence type="inferred from homology"/>
<dbReference type="RefSeq" id="YP_006234316.1">
    <property type="nucleotide sequence ID" value="NC_017755.1"/>
</dbReference>
<evidence type="ECO:0000256" key="4">
    <source>
        <dbReference type="ARBA" id="ARBA00022980"/>
    </source>
</evidence>
<evidence type="ECO:0000313" key="8">
    <source>
        <dbReference type="EMBL" id="AEV55703.1"/>
    </source>
</evidence>
<reference evidence="8" key="1">
    <citation type="journal article" date="2012" name="PLoS ONE">
        <title>The Mitochondrial Genome of the Lycophyte Huperzia squarrosa: The Most Archaic Form in Vascular Plants.</title>
        <authorList>
            <person name="Liu Y."/>
            <person name="Wang B."/>
            <person name="Cui P."/>
            <person name="Li L."/>
            <person name="Xue J.Y."/>
            <person name="Yu J."/>
            <person name="Qiu Y.L."/>
        </authorList>
    </citation>
    <scope>NUCLEOTIDE SEQUENCE</scope>
</reference>
<evidence type="ECO:0000256" key="3">
    <source>
        <dbReference type="ARBA" id="ARBA00022884"/>
    </source>
</evidence>
<dbReference type="SUPFAM" id="SSF55174">
    <property type="entry name" value="Alpha-L RNA-binding motif"/>
    <property type="match status" value="1"/>
</dbReference>
<evidence type="ECO:0000259" key="7">
    <source>
        <dbReference type="SMART" id="SM00363"/>
    </source>
</evidence>
<dbReference type="GO" id="GO:0003735">
    <property type="term" value="F:structural constituent of ribosome"/>
    <property type="evidence" value="ECO:0007669"/>
    <property type="project" value="TreeGrafter"/>
</dbReference>
<feature type="domain" description="RNA-binding S4" evidence="7">
    <location>
        <begin position="87"/>
        <end position="153"/>
    </location>
</feature>
<dbReference type="EMBL" id="JQ002659">
    <property type="protein sequence ID" value="AEV55703.1"/>
    <property type="molecule type" value="Genomic_DNA"/>
</dbReference>
<dbReference type="InterPro" id="IPR022801">
    <property type="entry name" value="Ribosomal_uS4"/>
</dbReference>
<dbReference type="GO" id="GO:0015935">
    <property type="term" value="C:small ribosomal subunit"/>
    <property type="evidence" value="ECO:0007669"/>
    <property type="project" value="TreeGrafter"/>
</dbReference>
<dbReference type="GO" id="GO:0019843">
    <property type="term" value="F:rRNA binding"/>
    <property type="evidence" value="ECO:0007669"/>
    <property type="project" value="UniProtKB-KW"/>
</dbReference>
<gene>
    <name evidence="8" type="primary">rps4</name>
    <name evidence="8" type="ORF">HusqMp76</name>
</gene>
<evidence type="ECO:0000256" key="1">
    <source>
        <dbReference type="ARBA" id="ARBA00007465"/>
    </source>
</evidence>
<geneLocation type="mitochondrion" evidence="8"/>
<dbReference type="PROSITE" id="PS50889">
    <property type="entry name" value="S4"/>
    <property type="match status" value="1"/>
</dbReference>
<dbReference type="PANTHER" id="PTHR11831:SF30">
    <property type="entry name" value="SMALL RIBOSOMAL SUBUNIT PROTEIN US4M"/>
    <property type="match status" value="1"/>
</dbReference>
<dbReference type="Pfam" id="PF01479">
    <property type="entry name" value="S4"/>
    <property type="match status" value="1"/>
</dbReference>
<comment type="similarity">
    <text evidence="1">Belongs to the universal ribosomal protein uS4 family.</text>
</comment>
<keyword evidence="8" id="KW-0496">Mitochondrion</keyword>
<keyword evidence="4 8" id="KW-0689">Ribosomal protein</keyword>
<dbReference type="GO" id="GO:0042274">
    <property type="term" value="P:ribosomal small subunit biogenesis"/>
    <property type="evidence" value="ECO:0007669"/>
    <property type="project" value="TreeGrafter"/>
</dbReference>
<dbReference type="InterPro" id="IPR018079">
    <property type="entry name" value="Ribosomal_uS4_CS"/>
</dbReference>
<evidence type="ECO:0000256" key="2">
    <source>
        <dbReference type="ARBA" id="ARBA00022730"/>
    </source>
</evidence>
<accession>H9M7Z6</accession>
<evidence type="ECO:0000256" key="6">
    <source>
        <dbReference type="PROSITE-ProRule" id="PRU00182"/>
    </source>
</evidence>
<organism evidence="8">
    <name type="scientific">Phlegmariurus squarrosus</name>
    <name type="common">Rock tassel fern</name>
    <name type="synonym">Lycopodium squarrosum</name>
    <dbReference type="NCBI Taxonomy" id="73615"/>
    <lineage>
        <taxon>Eukaryota</taxon>
        <taxon>Viridiplantae</taxon>
        <taxon>Streptophyta</taxon>
        <taxon>Embryophyta</taxon>
        <taxon>Tracheophyta</taxon>
        <taxon>Lycopodiopsida</taxon>
        <taxon>Lycopodiales</taxon>
        <taxon>Lycopodiaceae</taxon>
        <taxon>Huperzioideae</taxon>
        <taxon>Phlegmariurus</taxon>
    </lineage>
</organism>
<keyword evidence="3 6" id="KW-0694">RNA-binding</keyword>
<dbReference type="SMART" id="SM00363">
    <property type="entry name" value="S4"/>
    <property type="match status" value="1"/>
</dbReference>
<protein>
    <submittedName>
        <fullName evidence="8">Ribosomal protein S4</fullName>
    </submittedName>
</protein>
<dbReference type="Gene3D" id="3.10.290.10">
    <property type="entry name" value="RNA-binding S4 domain"/>
    <property type="match status" value="1"/>
</dbReference>
<evidence type="ECO:0000256" key="5">
    <source>
        <dbReference type="ARBA" id="ARBA00023274"/>
    </source>
</evidence>
<keyword evidence="5" id="KW-0687">Ribonucleoprotein</keyword>
<dbReference type="GeneID" id="12354494"/>
<dbReference type="AlphaFoldDB" id="H9M7Z6"/>
<dbReference type="PROSITE" id="PS00632">
    <property type="entry name" value="RIBOSOMAL_S4"/>
    <property type="match status" value="1"/>
</dbReference>
<name>H9M7Z6_PHLSQ</name>
<dbReference type="InterPro" id="IPR036986">
    <property type="entry name" value="S4_RNA-bd_sf"/>
</dbReference>
<dbReference type="InterPro" id="IPR002942">
    <property type="entry name" value="S4_RNA-bd"/>
</dbReference>
<sequence>MPASKLKTCRRISENVWQTKKLTQKQKHIILELPKKTKKRRSDFSIQLQNIQRLSLFYGKLPIKKIKRAKTHSYLNKGKSLLYYIEKRLDVILVRLNYCSTIFKARQLISHKNICVNYEMVNIPGFQVSKGDLISIKKNCLDSLKSNMRQNLKTHRIWRSIRYLRKTTPPWIWHTCKPTQNFEEKLKKLLNEKNYSLALLALKNKPTFLEKMIAREEIIAALKPLHLEVNYKTLKAVVLYEPNKILFSYEQIMERDLEKYLLPEKDLEPLRSRNVAFFA</sequence>
<dbReference type="CDD" id="cd00165">
    <property type="entry name" value="S4"/>
    <property type="match status" value="1"/>
</dbReference>
<dbReference type="PANTHER" id="PTHR11831">
    <property type="entry name" value="30S 40S RIBOSOMAL PROTEIN"/>
    <property type="match status" value="1"/>
</dbReference>
<keyword evidence="2 6" id="KW-0699">rRNA-binding</keyword>